<dbReference type="PANTHER" id="PTHR23403">
    <property type="entry name" value="TREHALASE"/>
    <property type="match status" value="1"/>
</dbReference>
<dbReference type="InterPro" id="IPR018232">
    <property type="entry name" value="Glyco_hydro_37_CS"/>
</dbReference>
<dbReference type="Gene3D" id="1.50.10.10">
    <property type="match status" value="1"/>
</dbReference>
<sequence length="660" mass="73087">MHVDCTPELVVIEFSSSETMSGRKFRKHRYTKISLHQMAWLQTSLLQSVQVSRIYPSDSKHFVDMCIKTSMKEVLEEWQSTTAQTNVSNAALDSQHLHAFLLKHFHDPGRDLVTLELQPRVPDFIDVINPRSLSEFALEVHKLWQVLYREVSTSVHHHPQNHTMLPLPRPFVIPGDRFREVYYWDSYWITLGLLASDHTDVALGMTHNMLTLVDLFDHVPNGSRTYYVNRSQPPLLSSMVAACYQARASKQLLEDALPRLIKEWEYWCEGTCGGKAVIVTDDSGKQHRLSRYCADWEEPRPESYREDLEIASSLQSEEAKRKLYHNLASAAESGWDFSSRWLKDGHTLSTIRTTQIIPADLNGLLHRTAAHISSFALEIGDQALSNAFKIKAEELNEAMKQLMWNNEQGCWSDLLLDADHCPALAAPQEAAKSAETLSAAHVTELSGTVGQRSHATSATVPAADCTVASPRLGEDSPSTTSQCTTDACVTAGLIITTGPSPTLAVCTGRQLSGRVYASNWVPLWCGCCQPGSAEAESAVRGLVGSGLLQPGGIMTSLYDSGQQWDAPNAWAPLQHMIVCGLRQCGVPHGEALAAELASRWIKANYLGFHATSQMHEKYNARAPGKIGGGGEYSPQVGFGWSNGVLLEFLRMYPDQNTLNA</sequence>
<reference evidence="5 6" key="1">
    <citation type="submission" date="2017-08" db="EMBL/GenBank/DDBJ databases">
        <title>Acidophilic green algal genome provides insights into adaptation to an acidic environment.</title>
        <authorList>
            <person name="Hirooka S."/>
            <person name="Hirose Y."/>
            <person name="Kanesaki Y."/>
            <person name="Higuchi S."/>
            <person name="Fujiwara T."/>
            <person name="Onuma R."/>
            <person name="Era A."/>
            <person name="Ohbayashi R."/>
            <person name="Uzuka A."/>
            <person name="Nozaki H."/>
            <person name="Yoshikawa H."/>
            <person name="Miyagishima S.Y."/>
        </authorList>
    </citation>
    <scope>NUCLEOTIDE SEQUENCE [LARGE SCALE GENOMIC DNA]</scope>
    <source>
        <strain evidence="5 6">NIES-2499</strain>
    </source>
</reference>
<evidence type="ECO:0000256" key="1">
    <source>
        <dbReference type="ARBA" id="ARBA00005615"/>
    </source>
</evidence>
<comment type="similarity">
    <text evidence="1 4">Belongs to the glycosyl hydrolase 37 family.</text>
</comment>
<dbReference type="OrthoDB" id="3542292at2759"/>
<keyword evidence="3 4" id="KW-0326">Glycosidase</keyword>
<keyword evidence="2 4" id="KW-0378">Hydrolase</keyword>
<dbReference type="PROSITE" id="PS00928">
    <property type="entry name" value="TREHALASE_2"/>
    <property type="match status" value="1"/>
</dbReference>
<dbReference type="InterPro" id="IPR008928">
    <property type="entry name" value="6-hairpin_glycosidase_sf"/>
</dbReference>
<dbReference type="PANTHER" id="PTHR23403:SF1">
    <property type="entry name" value="TREHALASE"/>
    <property type="match status" value="1"/>
</dbReference>
<dbReference type="EC" id="3.2.1.28" evidence="4"/>
<dbReference type="EMBL" id="BEGY01000108">
    <property type="protein sequence ID" value="GAX83830.1"/>
    <property type="molecule type" value="Genomic_DNA"/>
</dbReference>
<dbReference type="Proteomes" id="UP000232323">
    <property type="component" value="Unassembled WGS sequence"/>
</dbReference>
<protein>
    <recommendedName>
        <fullName evidence="4">Trehalase</fullName>
        <ecNumber evidence="4">3.2.1.28</ecNumber>
    </recommendedName>
    <alternativeName>
        <fullName evidence="4">Alpha-trehalose glucohydrolase</fullName>
    </alternativeName>
</protein>
<evidence type="ECO:0000313" key="5">
    <source>
        <dbReference type="EMBL" id="GAX83830.1"/>
    </source>
</evidence>
<dbReference type="InterPro" id="IPR012341">
    <property type="entry name" value="6hp_glycosidase-like_sf"/>
</dbReference>
<accession>A0A250XM19</accession>
<name>A0A250XM19_9CHLO</name>
<dbReference type="Pfam" id="PF01204">
    <property type="entry name" value="Trehalase"/>
    <property type="match status" value="2"/>
</dbReference>
<gene>
    <name evidence="5" type="ORF">CEUSTIGMA_g11254.t1</name>
</gene>
<dbReference type="SUPFAM" id="SSF48208">
    <property type="entry name" value="Six-hairpin glycosidases"/>
    <property type="match status" value="1"/>
</dbReference>
<dbReference type="STRING" id="1157962.A0A250XM19"/>
<dbReference type="GO" id="GO:0005993">
    <property type="term" value="P:trehalose catabolic process"/>
    <property type="evidence" value="ECO:0007669"/>
    <property type="project" value="TreeGrafter"/>
</dbReference>
<organism evidence="5 6">
    <name type="scientific">Chlamydomonas eustigma</name>
    <dbReference type="NCBI Taxonomy" id="1157962"/>
    <lineage>
        <taxon>Eukaryota</taxon>
        <taxon>Viridiplantae</taxon>
        <taxon>Chlorophyta</taxon>
        <taxon>core chlorophytes</taxon>
        <taxon>Chlorophyceae</taxon>
        <taxon>CS clade</taxon>
        <taxon>Chlamydomonadales</taxon>
        <taxon>Chlamydomonadaceae</taxon>
        <taxon>Chlamydomonas</taxon>
    </lineage>
</organism>
<evidence type="ECO:0000256" key="3">
    <source>
        <dbReference type="ARBA" id="ARBA00023295"/>
    </source>
</evidence>
<dbReference type="PRINTS" id="PR00744">
    <property type="entry name" value="GLHYDRLASE37"/>
</dbReference>
<dbReference type="InterPro" id="IPR001661">
    <property type="entry name" value="Glyco_hydro_37"/>
</dbReference>
<dbReference type="AlphaFoldDB" id="A0A250XM19"/>
<dbReference type="GO" id="GO:0004555">
    <property type="term" value="F:alpha,alpha-trehalase activity"/>
    <property type="evidence" value="ECO:0007669"/>
    <property type="project" value="UniProtKB-EC"/>
</dbReference>
<proteinExistence type="inferred from homology"/>
<evidence type="ECO:0000256" key="2">
    <source>
        <dbReference type="ARBA" id="ARBA00022801"/>
    </source>
</evidence>
<keyword evidence="6" id="KW-1185">Reference proteome</keyword>
<evidence type="ECO:0000256" key="4">
    <source>
        <dbReference type="RuleBase" id="RU361180"/>
    </source>
</evidence>
<comment type="caution">
    <text evidence="5">The sequence shown here is derived from an EMBL/GenBank/DDBJ whole genome shotgun (WGS) entry which is preliminary data.</text>
</comment>
<evidence type="ECO:0000313" key="6">
    <source>
        <dbReference type="Proteomes" id="UP000232323"/>
    </source>
</evidence>
<comment type="catalytic activity">
    <reaction evidence="4">
        <text>alpha,alpha-trehalose + H2O = alpha-D-glucose + beta-D-glucose</text>
        <dbReference type="Rhea" id="RHEA:32675"/>
        <dbReference type="ChEBI" id="CHEBI:15377"/>
        <dbReference type="ChEBI" id="CHEBI:15903"/>
        <dbReference type="ChEBI" id="CHEBI:16551"/>
        <dbReference type="ChEBI" id="CHEBI:17925"/>
        <dbReference type="EC" id="3.2.1.28"/>
    </reaction>
</comment>